<dbReference type="Pfam" id="PF18759">
    <property type="entry name" value="Plavaka"/>
    <property type="match status" value="1"/>
</dbReference>
<organism evidence="1 2">
    <name type="scientific">Mycena maculata</name>
    <dbReference type="NCBI Taxonomy" id="230809"/>
    <lineage>
        <taxon>Eukaryota</taxon>
        <taxon>Fungi</taxon>
        <taxon>Dikarya</taxon>
        <taxon>Basidiomycota</taxon>
        <taxon>Agaricomycotina</taxon>
        <taxon>Agaricomycetes</taxon>
        <taxon>Agaricomycetidae</taxon>
        <taxon>Agaricales</taxon>
        <taxon>Marasmiineae</taxon>
        <taxon>Mycenaceae</taxon>
        <taxon>Mycena</taxon>
    </lineage>
</organism>
<keyword evidence="2" id="KW-1185">Reference proteome</keyword>
<comment type="caution">
    <text evidence="1">The sequence shown here is derived from an EMBL/GenBank/DDBJ whole genome shotgun (WGS) entry which is preliminary data.</text>
</comment>
<proteinExistence type="predicted"/>
<dbReference type="EMBL" id="JARJLG010000132">
    <property type="protein sequence ID" value="KAJ7739466.1"/>
    <property type="molecule type" value="Genomic_DNA"/>
</dbReference>
<dbReference type="Proteomes" id="UP001215280">
    <property type="component" value="Unassembled WGS sequence"/>
</dbReference>
<accession>A0AAD7IDQ2</accession>
<sequence length="938" mass="107773">MADPTMRLCNHCSEWKHARGIGHHEKACAKKNANKVKSTLFSQQLRRREILLFVIHSKLLNFGFHKLKRPQKQLCEVRTFGSDSMIMPLGEQESLHDNPVDPKLDDIRYEFHPHSGLASENCSLEEYLRQESSRRRLPSTDQELWSPFRTRLDFEVAEFAQENLLNSAAINKLITLIRRCAANVEEFTVQNHTDMNKQWEAASKKCTDFKKYTVTVPYKNTQPSFDMYARPLWDWTLDLIRDPCLANCFVWDAVKMYRHNGTSFIRFWNEPWTADAFWQIQSLLPDNKSAKLCAYIIYADKSKLSSFGTQKAYPIIARLANIVVGIRNGNEWGGGQIVGELPVIKDDTAESGKTGYVNFKNAVWHSAFYKLLESIAAHSKTGIWTECGDGEKRWLFPVVLILAADYEEASVMALIRGLGGNHPCPICLVKRDSQADLTIISKLRTADESKKAVTMARTLSSEAGETLLKDLGLRKVNNVFWNVAHSDPHHAISFDRLHSHHSGLWGDHLFGQIKTHLIQLGERSAAKLDQQFDKLPRWRNLNHFQTVTNISFNDGSKHEDIAKMMIFASHNILTDKLGLILLECVRSYLELDVYLGLEIHTTETIAAGRRQLQKFDQRLKKYQEACVGTEFEKNWNFPQAHLHQHAFDDIERKGVTKNFSTKIDESMHGPVRAAYLQQTNFKNVQPQILRSLHRRMVTRYIRDQLDDLDKFVDDEDPERELPSDLEELGNVVVGAKRKSESFLALETRMKDDTAFNRFRIRFAEFVNVFLPAFGHAFPGGKRVVFNPDQEITPYQFLKALFKSLDNWLDNADFLRCNPSFHNRERYDAAMVKTTSGNVFVRLVYVFTCMIGEQVHPFALVQALDVGTGQRSAKDKALGLYRVRERQRKECEFISVHSIIRGALLAPDFDKRGDYLVVDVVDADMFFRLKAMYPGYASE</sequence>
<reference evidence="1" key="1">
    <citation type="submission" date="2023-03" db="EMBL/GenBank/DDBJ databases">
        <title>Massive genome expansion in bonnet fungi (Mycena s.s.) driven by repeated elements and novel gene families across ecological guilds.</title>
        <authorList>
            <consortium name="Lawrence Berkeley National Laboratory"/>
            <person name="Harder C.B."/>
            <person name="Miyauchi S."/>
            <person name="Viragh M."/>
            <person name="Kuo A."/>
            <person name="Thoen E."/>
            <person name="Andreopoulos B."/>
            <person name="Lu D."/>
            <person name="Skrede I."/>
            <person name="Drula E."/>
            <person name="Henrissat B."/>
            <person name="Morin E."/>
            <person name="Kohler A."/>
            <person name="Barry K."/>
            <person name="LaButti K."/>
            <person name="Morin E."/>
            <person name="Salamov A."/>
            <person name="Lipzen A."/>
            <person name="Mereny Z."/>
            <person name="Hegedus B."/>
            <person name="Baldrian P."/>
            <person name="Stursova M."/>
            <person name="Weitz H."/>
            <person name="Taylor A."/>
            <person name="Grigoriev I.V."/>
            <person name="Nagy L.G."/>
            <person name="Martin F."/>
            <person name="Kauserud H."/>
        </authorList>
    </citation>
    <scope>NUCLEOTIDE SEQUENCE</scope>
    <source>
        <strain evidence="1">CBHHK188m</strain>
    </source>
</reference>
<evidence type="ECO:0000313" key="1">
    <source>
        <dbReference type="EMBL" id="KAJ7739466.1"/>
    </source>
</evidence>
<dbReference type="AlphaFoldDB" id="A0AAD7IDQ2"/>
<name>A0AAD7IDQ2_9AGAR</name>
<protein>
    <submittedName>
        <fullName evidence="1">Uncharacterized protein</fullName>
    </submittedName>
</protein>
<evidence type="ECO:0000313" key="2">
    <source>
        <dbReference type="Proteomes" id="UP001215280"/>
    </source>
</evidence>
<gene>
    <name evidence="1" type="ORF">DFH07DRAFT_905573</name>
</gene>
<dbReference type="InterPro" id="IPR041078">
    <property type="entry name" value="Plavaka"/>
</dbReference>